<evidence type="ECO:0000313" key="2">
    <source>
        <dbReference type="Proteomes" id="UP000054928"/>
    </source>
</evidence>
<dbReference type="RefSeq" id="XP_024572547.1">
    <property type="nucleotide sequence ID" value="XM_024716935.1"/>
</dbReference>
<dbReference type="Proteomes" id="UP000054928">
    <property type="component" value="Unassembled WGS sequence"/>
</dbReference>
<accession>A0A0P1A7L0</accession>
<sequence length="61" mass="6792">MTLLVLRARHLRSNSDKISTRGCEQECIVTSHNKDAEITSPGLPSAIRFLLCQLSGFCPEF</sequence>
<organism evidence="1 2">
    <name type="scientific">Plasmopara halstedii</name>
    <name type="common">Downy mildew of sunflower</name>
    <dbReference type="NCBI Taxonomy" id="4781"/>
    <lineage>
        <taxon>Eukaryota</taxon>
        <taxon>Sar</taxon>
        <taxon>Stramenopiles</taxon>
        <taxon>Oomycota</taxon>
        <taxon>Peronosporomycetes</taxon>
        <taxon>Peronosporales</taxon>
        <taxon>Peronosporaceae</taxon>
        <taxon>Plasmopara</taxon>
    </lineage>
</organism>
<proteinExistence type="predicted"/>
<dbReference type="EMBL" id="CCYD01000112">
    <property type="protein sequence ID" value="CEG36178.1"/>
    <property type="molecule type" value="Genomic_DNA"/>
</dbReference>
<keyword evidence="2" id="KW-1185">Reference proteome</keyword>
<evidence type="ECO:0000313" key="1">
    <source>
        <dbReference type="EMBL" id="CEG36178.1"/>
    </source>
</evidence>
<name>A0A0P1A7L0_PLAHL</name>
<dbReference type="AlphaFoldDB" id="A0A0P1A7L0"/>
<reference evidence="2" key="1">
    <citation type="submission" date="2014-09" db="EMBL/GenBank/DDBJ databases">
        <authorList>
            <person name="Sharma Rahul"/>
            <person name="Thines Marco"/>
        </authorList>
    </citation>
    <scope>NUCLEOTIDE SEQUENCE [LARGE SCALE GENOMIC DNA]</scope>
</reference>
<dbReference type="GeneID" id="36395556"/>
<protein>
    <submittedName>
        <fullName evidence="1">Uncharacterized protein</fullName>
    </submittedName>
</protein>